<dbReference type="EMBL" id="AGYR01000001">
    <property type="protein sequence ID" value="ENZ20178.1"/>
    <property type="molecule type" value="Genomic_DNA"/>
</dbReference>
<evidence type="ECO:0000256" key="3">
    <source>
        <dbReference type="ARBA" id="ARBA00022692"/>
    </source>
</evidence>
<gene>
    <name evidence="7" type="ORF">HMPREF1090_00107</name>
</gene>
<keyword evidence="4 6" id="KW-1133">Transmembrane helix</keyword>
<dbReference type="RefSeq" id="WP_002593167.1">
    <property type="nucleotide sequence ID" value="NZ_KB850976.1"/>
</dbReference>
<dbReference type="InterPro" id="IPR001851">
    <property type="entry name" value="ABC_transp_permease"/>
</dbReference>
<keyword evidence="5 6" id="KW-0472">Membrane</keyword>
<organism evidence="7 8">
    <name type="scientific">[Clostridium] clostridioforme 90A8</name>
    <dbReference type="NCBI Taxonomy" id="999408"/>
    <lineage>
        <taxon>Bacteria</taxon>
        <taxon>Bacillati</taxon>
        <taxon>Bacillota</taxon>
        <taxon>Clostridia</taxon>
        <taxon>Lachnospirales</taxon>
        <taxon>Lachnospiraceae</taxon>
        <taxon>Enterocloster</taxon>
    </lineage>
</organism>
<protein>
    <recommendedName>
        <fullName evidence="9">Ribose ABC transporter permease</fullName>
    </recommendedName>
</protein>
<accession>A0A0E2HH45</accession>
<dbReference type="PATRIC" id="fig|999408.3.peg.115"/>
<name>A0A0E2HH45_9FIRM</name>
<evidence type="ECO:0000256" key="5">
    <source>
        <dbReference type="ARBA" id="ARBA00023136"/>
    </source>
</evidence>
<keyword evidence="2" id="KW-1003">Cell membrane</keyword>
<dbReference type="GO" id="GO:0022857">
    <property type="term" value="F:transmembrane transporter activity"/>
    <property type="evidence" value="ECO:0007669"/>
    <property type="project" value="InterPro"/>
</dbReference>
<evidence type="ECO:0000313" key="8">
    <source>
        <dbReference type="Proteomes" id="UP000013085"/>
    </source>
</evidence>
<dbReference type="CDD" id="cd06579">
    <property type="entry name" value="TM_PBP1_transp_AraH_like"/>
    <property type="match status" value="1"/>
</dbReference>
<feature type="transmembrane region" description="Helical" evidence="6">
    <location>
        <begin position="66"/>
        <end position="83"/>
    </location>
</feature>
<dbReference type="GeneID" id="57963545"/>
<feature type="transmembrane region" description="Helical" evidence="6">
    <location>
        <begin position="89"/>
        <end position="113"/>
    </location>
</feature>
<feature type="transmembrane region" description="Helical" evidence="6">
    <location>
        <begin position="290"/>
        <end position="311"/>
    </location>
</feature>
<dbReference type="Proteomes" id="UP000013085">
    <property type="component" value="Unassembled WGS sequence"/>
</dbReference>
<evidence type="ECO:0000256" key="4">
    <source>
        <dbReference type="ARBA" id="ARBA00022989"/>
    </source>
</evidence>
<feature type="transmembrane region" description="Helical" evidence="6">
    <location>
        <begin position="242"/>
        <end position="259"/>
    </location>
</feature>
<feature type="transmembrane region" description="Helical" evidence="6">
    <location>
        <begin position="163"/>
        <end position="181"/>
    </location>
</feature>
<evidence type="ECO:0008006" key="9">
    <source>
        <dbReference type="Google" id="ProtNLM"/>
    </source>
</evidence>
<feature type="transmembrane region" description="Helical" evidence="6">
    <location>
        <begin position="125"/>
        <end position="143"/>
    </location>
</feature>
<keyword evidence="3 6" id="KW-0812">Transmembrane</keyword>
<evidence type="ECO:0000256" key="1">
    <source>
        <dbReference type="ARBA" id="ARBA00004651"/>
    </source>
</evidence>
<feature type="transmembrane region" description="Helical" evidence="6">
    <location>
        <begin position="43"/>
        <end position="61"/>
    </location>
</feature>
<feature type="transmembrane region" description="Helical" evidence="6">
    <location>
        <begin position="266"/>
        <end position="284"/>
    </location>
</feature>
<sequence>MRQESIRRLISVGLLSVLILIFGLTSEYFFTTNNIFTLLRECSTIGIIAVGVSMVIITAGIDLSTGALVGFAAMLCANLLYYTNLPSGVIILIALVVGALGGYLNGVLVTVLRIPDFIATLSTQFLFRGLALIFAIRTATGMISNKVIDNRTFLLLGGSINGVYLVTIAFFVTAIAGQLILKRTKLGVYTYAVGANCKSAELSGINFGRIKRTVFTLTGLCCSISAIFLMGKIRSATPETGIGLEFDVIAAVVVGGCAFSGGRGDVFGTVIGTLFMMVLTNGIYKYNLPTAVQLIIKGAVIVAMIIFDSVYNKYMEEKLVRRKALEEERKAAV</sequence>
<comment type="caution">
    <text evidence="7">The sequence shown here is derived from an EMBL/GenBank/DDBJ whole genome shotgun (WGS) entry which is preliminary data.</text>
</comment>
<proteinExistence type="predicted"/>
<dbReference type="HOGENOM" id="CLU_028880_2_2_9"/>
<reference evidence="7 8" key="1">
    <citation type="submission" date="2013-01" db="EMBL/GenBank/DDBJ databases">
        <title>The Genome Sequence of Clostridium clostridioforme 90A8.</title>
        <authorList>
            <consortium name="The Broad Institute Genome Sequencing Platform"/>
            <person name="Earl A."/>
            <person name="Ward D."/>
            <person name="Feldgarden M."/>
            <person name="Gevers D."/>
            <person name="Courvalin P."/>
            <person name="Lambert T."/>
            <person name="Walker B."/>
            <person name="Young S.K."/>
            <person name="Zeng Q."/>
            <person name="Gargeya S."/>
            <person name="Fitzgerald M."/>
            <person name="Haas B."/>
            <person name="Abouelleil A."/>
            <person name="Alvarado L."/>
            <person name="Arachchi H.M."/>
            <person name="Berlin A.M."/>
            <person name="Chapman S.B."/>
            <person name="Dewar J."/>
            <person name="Goldberg J."/>
            <person name="Griggs A."/>
            <person name="Gujja S."/>
            <person name="Hansen M."/>
            <person name="Howarth C."/>
            <person name="Imamovic A."/>
            <person name="Larimer J."/>
            <person name="McCowan C."/>
            <person name="Murphy C."/>
            <person name="Neiman D."/>
            <person name="Pearson M."/>
            <person name="Priest M."/>
            <person name="Roberts A."/>
            <person name="Saif S."/>
            <person name="Shea T."/>
            <person name="Sisk P."/>
            <person name="Sykes S."/>
            <person name="Wortman J."/>
            <person name="Nusbaum C."/>
            <person name="Birren B."/>
        </authorList>
    </citation>
    <scope>NUCLEOTIDE SEQUENCE [LARGE SCALE GENOMIC DNA]</scope>
    <source>
        <strain evidence="7 8">90A8</strain>
    </source>
</reference>
<evidence type="ECO:0000256" key="6">
    <source>
        <dbReference type="SAM" id="Phobius"/>
    </source>
</evidence>
<evidence type="ECO:0000313" key="7">
    <source>
        <dbReference type="EMBL" id="ENZ20178.1"/>
    </source>
</evidence>
<dbReference type="GO" id="GO:0005886">
    <property type="term" value="C:plasma membrane"/>
    <property type="evidence" value="ECO:0007669"/>
    <property type="project" value="UniProtKB-SubCell"/>
</dbReference>
<comment type="subcellular location">
    <subcellularLocation>
        <location evidence="1">Cell membrane</location>
        <topology evidence="1">Multi-pass membrane protein</topology>
    </subcellularLocation>
</comment>
<evidence type="ECO:0000256" key="2">
    <source>
        <dbReference type="ARBA" id="ARBA00022475"/>
    </source>
</evidence>
<feature type="transmembrane region" description="Helical" evidence="6">
    <location>
        <begin position="12"/>
        <end position="31"/>
    </location>
</feature>
<dbReference type="PANTHER" id="PTHR32196">
    <property type="entry name" value="ABC TRANSPORTER PERMEASE PROTEIN YPHD-RELATED-RELATED"/>
    <property type="match status" value="1"/>
</dbReference>
<dbReference type="Pfam" id="PF02653">
    <property type="entry name" value="BPD_transp_2"/>
    <property type="match status" value="1"/>
</dbReference>
<dbReference type="AlphaFoldDB" id="A0A0E2HH45"/>
<feature type="transmembrane region" description="Helical" evidence="6">
    <location>
        <begin position="213"/>
        <end position="230"/>
    </location>
</feature>